<organism evidence="8 9">
    <name type="scientific">Pseudomonas cremoris</name>
    <dbReference type="NCBI Taxonomy" id="2724178"/>
    <lineage>
        <taxon>Bacteria</taxon>
        <taxon>Pseudomonadati</taxon>
        <taxon>Pseudomonadota</taxon>
        <taxon>Gammaproteobacteria</taxon>
        <taxon>Pseudomonadales</taxon>
        <taxon>Pseudomonadaceae</taxon>
        <taxon>Pseudomonas</taxon>
    </lineage>
</organism>
<dbReference type="PANTHER" id="PTHR37937:SF1">
    <property type="entry name" value="CONJUGATIVE TRANSFER: DNA TRANSPORT"/>
    <property type="match status" value="1"/>
</dbReference>
<feature type="transmembrane region" description="Helical" evidence="7">
    <location>
        <begin position="60"/>
        <end position="76"/>
    </location>
</feature>
<evidence type="ECO:0000256" key="4">
    <source>
        <dbReference type="ARBA" id="ARBA00022692"/>
    </source>
</evidence>
<feature type="transmembrane region" description="Helical" evidence="7">
    <location>
        <begin position="88"/>
        <end position="107"/>
    </location>
</feature>
<comment type="similarity">
    <text evidence="2">Belongs to the VirD4/TraG family.</text>
</comment>
<evidence type="ECO:0000256" key="7">
    <source>
        <dbReference type="SAM" id="Phobius"/>
    </source>
</evidence>
<dbReference type="Pfam" id="PF02534">
    <property type="entry name" value="T4SS-DNA_transf"/>
    <property type="match status" value="1"/>
</dbReference>
<evidence type="ECO:0000313" key="8">
    <source>
        <dbReference type="EMBL" id="MBC2385333.1"/>
    </source>
</evidence>
<evidence type="ECO:0000256" key="5">
    <source>
        <dbReference type="ARBA" id="ARBA00022989"/>
    </source>
</evidence>
<dbReference type="EMBL" id="JAAXCZ010000026">
    <property type="protein sequence ID" value="MBC2385333.1"/>
    <property type="molecule type" value="Genomic_DNA"/>
</dbReference>
<dbReference type="Proteomes" id="UP000534677">
    <property type="component" value="Unassembled WGS sequence"/>
</dbReference>
<dbReference type="RefSeq" id="WP_185710784.1">
    <property type="nucleotide sequence ID" value="NZ_JAAXCZ010000026.1"/>
</dbReference>
<protein>
    <submittedName>
        <fullName evidence="8">Type IV secretory system conjugative DNA transfer family protein</fullName>
    </submittedName>
</protein>
<keyword evidence="5 7" id="KW-1133">Transmembrane helix</keyword>
<keyword evidence="6 7" id="KW-0472">Membrane</keyword>
<dbReference type="PANTHER" id="PTHR37937">
    <property type="entry name" value="CONJUGATIVE TRANSFER: DNA TRANSPORT"/>
    <property type="match status" value="1"/>
</dbReference>
<gene>
    <name evidence="8" type="ORF">HF209_30725</name>
</gene>
<name>A0ABR6TIG0_9PSED</name>
<keyword evidence="3" id="KW-1003">Cell membrane</keyword>
<dbReference type="InterPro" id="IPR003688">
    <property type="entry name" value="TraG/VirD4"/>
</dbReference>
<reference evidence="8 9" key="1">
    <citation type="submission" date="2020-04" db="EMBL/GenBank/DDBJ databases">
        <title>Pseudomonas crami sp. nov., a novel proteolytic bacterial species isolated from cream.</title>
        <authorList>
            <person name="Hofmann K."/>
            <person name="Woller A."/>
            <person name="Huptas C."/>
            <person name="Wenning M."/>
            <person name="Scherer S."/>
            <person name="Doll E.V."/>
        </authorList>
    </citation>
    <scope>NUCLEOTIDE SEQUENCE [LARGE SCALE GENOMIC DNA]</scope>
    <source>
        <strain evidence="8 9">WS 5096</strain>
    </source>
</reference>
<proteinExistence type="inferred from homology"/>
<evidence type="ECO:0000256" key="2">
    <source>
        <dbReference type="ARBA" id="ARBA00008806"/>
    </source>
</evidence>
<dbReference type="InterPro" id="IPR051539">
    <property type="entry name" value="T4SS-coupling_protein"/>
</dbReference>
<sequence>MSQLENQIGPQNQQKKKKRVGPQAKLILSLVVLLLCLSVATQHFAWMFSYQDRLGLNFDHVYFPWMILVWGAKWFGTYEKELMYSGSIGVLAGGGIFILVCIIYMFTRHKVASEDKMHGSARWAKEVDLRDAGFFDNDGVYIGGWVDEDGKTHYLRHEGPEHVLCIAPTRSGKGVGLVIPTLLSWKHSAVITDLKGELWALTSGWRKDYAGNKVLRFEPASSSSVKFNPLDYVRVTTENEVGDAQNLATLIVDPDGTGLKDHWQKTAQSLLVGCILHIIYKARQEGTVASLPAIDDMLADPERPVSDLWDEMTTYPHHNGEVHPLVAASGRDMLDRPEQEGGSVLSTAKSYLSLYRDPVVRRNVESSEFGIKDLMNHENPISLYIVTQPNDKERLKPLIRVVVNMIIRLLADKMDFEDGRPVAHYNHRLLMMLDEFPALGKLDIMQESLAFVAGYGLKCYLIVQDISQLNAAYGRDESITSNCHVRVAYAPNRMDTAQALSTMTGEQTVVKESITESGKRGSRLNNVSRNYQEVKRNLLTPDECLRLAGPKKDAKGGITAAGDMLIFSAGRPAAYGRQILYFMDPVFQARAMIKAPSVTDKLIVPTAPKPSAAQTAEEAEITI</sequence>
<evidence type="ECO:0000256" key="6">
    <source>
        <dbReference type="ARBA" id="ARBA00023136"/>
    </source>
</evidence>
<keyword evidence="9" id="KW-1185">Reference proteome</keyword>
<dbReference type="Gene3D" id="3.40.50.300">
    <property type="entry name" value="P-loop containing nucleotide triphosphate hydrolases"/>
    <property type="match status" value="1"/>
</dbReference>
<keyword evidence="4 7" id="KW-0812">Transmembrane</keyword>
<evidence type="ECO:0000313" key="9">
    <source>
        <dbReference type="Proteomes" id="UP000534677"/>
    </source>
</evidence>
<dbReference type="SUPFAM" id="SSF52540">
    <property type="entry name" value="P-loop containing nucleoside triphosphate hydrolases"/>
    <property type="match status" value="1"/>
</dbReference>
<dbReference type="CDD" id="cd01127">
    <property type="entry name" value="TrwB_TraG_TraD_VirD4"/>
    <property type="match status" value="2"/>
</dbReference>
<feature type="transmembrane region" description="Helical" evidence="7">
    <location>
        <begin position="26"/>
        <end position="48"/>
    </location>
</feature>
<dbReference type="NCBIfam" id="NF010453">
    <property type="entry name" value="PRK13880.1"/>
    <property type="match status" value="1"/>
</dbReference>
<accession>A0ABR6TIG0</accession>
<comment type="subcellular location">
    <subcellularLocation>
        <location evidence="1">Cell membrane</location>
        <topology evidence="1">Multi-pass membrane protein</topology>
    </subcellularLocation>
</comment>
<evidence type="ECO:0000256" key="1">
    <source>
        <dbReference type="ARBA" id="ARBA00004651"/>
    </source>
</evidence>
<comment type="caution">
    <text evidence="8">The sequence shown here is derived from an EMBL/GenBank/DDBJ whole genome shotgun (WGS) entry which is preliminary data.</text>
</comment>
<evidence type="ECO:0000256" key="3">
    <source>
        <dbReference type="ARBA" id="ARBA00022475"/>
    </source>
</evidence>
<dbReference type="InterPro" id="IPR027417">
    <property type="entry name" value="P-loop_NTPase"/>
</dbReference>